<evidence type="ECO:0000256" key="5">
    <source>
        <dbReference type="ARBA" id="ARBA00023136"/>
    </source>
</evidence>
<keyword evidence="8" id="KW-1185">Reference proteome</keyword>
<evidence type="ECO:0000313" key="8">
    <source>
        <dbReference type="Proteomes" id="UP000600247"/>
    </source>
</evidence>
<feature type="transmembrane region" description="Helical" evidence="6">
    <location>
        <begin position="29"/>
        <end position="58"/>
    </location>
</feature>
<dbReference type="GO" id="GO:0005886">
    <property type="term" value="C:plasma membrane"/>
    <property type="evidence" value="ECO:0007669"/>
    <property type="project" value="UniProtKB-ARBA"/>
</dbReference>
<proteinExistence type="predicted"/>
<dbReference type="InterPro" id="IPR003339">
    <property type="entry name" value="ABC/ECF_trnsptr_transmembrane"/>
</dbReference>
<keyword evidence="5 6" id="KW-0472">Membrane</keyword>
<dbReference type="RefSeq" id="WP_188887694.1">
    <property type="nucleotide sequence ID" value="NZ_BMHY01000001.1"/>
</dbReference>
<dbReference type="Pfam" id="PF02361">
    <property type="entry name" value="CbiQ"/>
    <property type="match status" value="1"/>
</dbReference>
<dbReference type="InterPro" id="IPR051611">
    <property type="entry name" value="ECF_transporter_component"/>
</dbReference>
<protein>
    <submittedName>
        <fullName evidence="7">Energy-coupling factor transporter transmembrane protein EcfT</fullName>
    </submittedName>
</protein>
<evidence type="ECO:0000256" key="4">
    <source>
        <dbReference type="ARBA" id="ARBA00022989"/>
    </source>
</evidence>
<evidence type="ECO:0000256" key="3">
    <source>
        <dbReference type="ARBA" id="ARBA00022692"/>
    </source>
</evidence>
<name>A0A917GV64_9BACL</name>
<dbReference type="PANTHER" id="PTHR34857:SF2">
    <property type="entry name" value="SLL0384 PROTEIN"/>
    <property type="match status" value="1"/>
</dbReference>
<dbReference type="EMBL" id="BMHY01000001">
    <property type="protein sequence ID" value="GGG58201.1"/>
    <property type="molecule type" value="Genomic_DNA"/>
</dbReference>
<evidence type="ECO:0000256" key="1">
    <source>
        <dbReference type="ARBA" id="ARBA00004141"/>
    </source>
</evidence>
<sequence>MANNSFLLFQKQNTWLEQWDPRMKITVSLIFAASLLLNHNLILKTAQIVLLIALWWVAKLSWRALVFTLLSLTIFFISTMIYRSMLITNPGDTLIHLGALTYSQQGAIDGILMCEQIAGIVLLLSLVVRTTSPIILAEGLEMILKPFKKLRLPVHEMVMMFTIALRFLPILIEEVDKIRKAQMARGGGFHRKGISSRFRGVFPMLMPLFVLSILRAKELAVAMESRCYQGDEGRTPIRLYQMHRRDYSVLAFSAINLLLVFIV</sequence>
<evidence type="ECO:0000256" key="6">
    <source>
        <dbReference type="SAM" id="Phobius"/>
    </source>
</evidence>
<gene>
    <name evidence="7" type="primary">cbiQ</name>
    <name evidence="7" type="ORF">GCM10010918_09060</name>
</gene>
<dbReference type="AlphaFoldDB" id="A0A917GV64"/>
<dbReference type="PANTHER" id="PTHR34857">
    <property type="entry name" value="SLL0384 PROTEIN"/>
    <property type="match status" value="1"/>
</dbReference>
<dbReference type="CDD" id="cd16914">
    <property type="entry name" value="EcfT"/>
    <property type="match status" value="1"/>
</dbReference>
<accession>A0A917GV64</accession>
<feature type="transmembrane region" description="Helical" evidence="6">
    <location>
        <begin position="247"/>
        <end position="262"/>
    </location>
</feature>
<keyword evidence="2" id="KW-1003">Cell membrane</keyword>
<comment type="caution">
    <text evidence="7">The sequence shown here is derived from an EMBL/GenBank/DDBJ whole genome shotgun (WGS) entry which is preliminary data.</text>
</comment>
<keyword evidence="4 6" id="KW-1133">Transmembrane helix</keyword>
<evidence type="ECO:0000313" key="7">
    <source>
        <dbReference type="EMBL" id="GGG58201.1"/>
    </source>
</evidence>
<comment type="subcellular location">
    <subcellularLocation>
        <location evidence="1">Membrane</location>
        <topology evidence="1">Multi-pass membrane protein</topology>
    </subcellularLocation>
</comment>
<keyword evidence="3 6" id="KW-0812">Transmembrane</keyword>
<dbReference type="Proteomes" id="UP000600247">
    <property type="component" value="Unassembled WGS sequence"/>
</dbReference>
<feature type="transmembrane region" description="Helical" evidence="6">
    <location>
        <begin position="117"/>
        <end position="137"/>
    </location>
</feature>
<organism evidence="7 8">
    <name type="scientific">Paenibacillus radicis</name>
    <name type="common">ex Gao et al. 2016</name>
    <dbReference type="NCBI Taxonomy" id="1737354"/>
    <lineage>
        <taxon>Bacteria</taxon>
        <taxon>Bacillati</taxon>
        <taxon>Bacillota</taxon>
        <taxon>Bacilli</taxon>
        <taxon>Bacillales</taxon>
        <taxon>Paenibacillaceae</taxon>
        <taxon>Paenibacillus</taxon>
    </lineage>
</organism>
<reference evidence="7 8" key="1">
    <citation type="journal article" date="2014" name="Int. J. Syst. Evol. Microbiol.">
        <title>Complete genome sequence of Corynebacterium casei LMG S-19264T (=DSM 44701T), isolated from a smear-ripened cheese.</title>
        <authorList>
            <consortium name="US DOE Joint Genome Institute (JGI-PGF)"/>
            <person name="Walter F."/>
            <person name="Albersmeier A."/>
            <person name="Kalinowski J."/>
            <person name="Ruckert C."/>
        </authorList>
    </citation>
    <scope>NUCLEOTIDE SEQUENCE [LARGE SCALE GENOMIC DNA]</scope>
    <source>
        <strain evidence="7 8">CGMCC 1.15286</strain>
    </source>
</reference>
<evidence type="ECO:0000256" key="2">
    <source>
        <dbReference type="ARBA" id="ARBA00022475"/>
    </source>
</evidence>
<feature type="transmembrane region" description="Helical" evidence="6">
    <location>
        <begin position="64"/>
        <end position="82"/>
    </location>
</feature>